<gene>
    <name evidence="4" type="ORF">HT134_24720</name>
</gene>
<dbReference type="GO" id="GO:0051082">
    <property type="term" value="F:unfolded protein binding"/>
    <property type="evidence" value="ECO:0007669"/>
    <property type="project" value="TreeGrafter"/>
</dbReference>
<evidence type="ECO:0000256" key="2">
    <source>
        <dbReference type="SAM" id="Phobius"/>
    </source>
</evidence>
<keyword evidence="2" id="KW-1133">Transmembrane helix</keyword>
<dbReference type="GO" id="GO:0051087">
    <property type="term" value="F:protein-folding chaperone binding"/>
    <property type="evidence" value="ECO:0007669"/>
    <property type="project" value="TreeGrafter"/>
</dbReference>
<dbReference type="Gene3D" id="1.10.287.110">
    <property type="entry name" value="DnaJ domain"/>
    <property type="match status" value="1"/>
</dbReference>
<feature type="transmembrane region" description="Helical" evidence="2">
    <location>
        <begin position="215"/>
        <end position="243"/>
    </location>
</feature>
<dbReference type="InterPro" id="IPR036869">
    <property type="entry name" value="J_dom_sf"/>
</dbReference>
<sequence length="445" mass="49369">MDKGFRDLEGHDAYELLGVAGGCSDRAINQAFRRQARDWHPDKNQCPDARADAERRMRLLNAARDVLLNRRAEYDLYQRRGSALEELTDDPQDGTWYDPWDEARTDVFSEAGSNEDTGAGARPSGKGPAERPWTEPGGDRVPPWVPPHHHPPVWGEVPRRHGSFRSPMEEGRRIRPTRNRYAPPPRSPQAPPWSRPFPASPYLIRPPRRMVSRNGCLWATALSVTLFVCYLAVLLIAAANYAFRASIPVEFSGSWIGSGVYPGTSQLYTVRISLQGGRRSGEVEYPLHFCRGTIIPRRLSNGGLSVGQRFAQPNSCADRDMELSIRDDGRLSLSRDGEVITLNREPAEGSFRLPESLVGKWAADGMDFILDNKTTGLAGTVGWEADRCILVPIAAGDDSAILTVGGNSCRRQGIWSLTVRDGRLVADFKGADGRNIDGWSAPRKR</sequence>
<dbReference type="PRINTS" id="PR00625">
    <property type="entry name" value="JDOMAIN"/>
</dbReference>
<organism evidence="4 5">
    <name type="scientific">Nonomuraea rhodomycinica</name>
    <dbReference type="NCBI Taxonomy" id="1712872"/>
    <lineage>
        <taxon>Bacteria</taxon>
        <taxon>Bacillati</taxon>
        <taxon>Actinomycetota</taxon>
        <taxon>Actinomycetes</taxon>
        <taxon>Streptosporangiales</taxon>
        <taxon>Streptosporangiaceae</taxon>
        <taxon>Nonomuraea</taxon>
    </lineage>
</organism>
<evidence type="ECO:0000259" key="3">
    <source>
        <dbReference type="PROSITE" id="PS50076"/>
    </source>
</evidence>
<evidence type="ECO:0000256" key="1">
    <source>
        <dbReference type="SAM" id="MobiDB-lite"/>
    </source>
</evidence>
<dbReference type="GO" id="GO:0044183">
    <property type="term" value="F:protein folding chaperone"/>
    <property type="evidence" value="ECO:0007669"/>
    <property type="project" value="TreeGrafter"/>
</dbReference>
<accession>A0A7Y6IRY3</accession>
<evidence type="ECO:0000313" key="5">
    <source>
        <dbReference type="Proteomes" id="UP000546126"/>
    </source>
</evidence>
<keyword evidence="2" id="KW-0472">Membrane</keyword>
<proteinExistence type="predicted"/>
<dbReference type="SUPFAM" id="SSF46565">
    <property type="entry name" value="Chaperone J-domain"/>
    <property type="match status" value="1"/>
</dbReference>
<dbReference type="PANTHER" id="PTHR43948">
    <property type="entry name" value="DNAJ HOMOLOG SUBFAMILY B"/>
    <property type="match status" value="1"/>
</dbReference>
<feature type="region of interest" description="Disordered" evidence="1">
    <location>
        <begin position="109"/>
        <end position="194"/>
    </location>
</feature>
<dbReference type="PANTHER" id="PTHR43948:SF10">
    <property type="entry name" value="MRJ, ISOFORM E"/>
    <property type="match status" value="1"/>
</dbReference>
<dbReference type="AlphaFoldDB" id="A0A7Y6IRY3"/>
<dbReference type="Pfam" id="PF00226">
    <property type="entry name" value="DnaJ"/>
    <property type="match status" value="1"/>
</dbReference>
<dbReference type="GO" id="GO:0005737">
    <property type="term" value="C:cytoplasm"/>
    <property type="evidence" value="ECO:0007669"/>
    <property type="project" value="TreeGrafter"/>
</dbReference>
<comment type="caution">
    <text evidence="4">The sequence shown here is derived from an EMBL/GenBank/DDBJ whole genome shotgun (WGS) entry which is preliminary data.</text>
</comment>
<reference evidence="4 5" key="1">
    <citation type="submission" date="2020-06" db="EMBL/GenBank/DDBJ databases">
        <authorList>
            <person name="Chanama M."/>
        </authorList>
    </citation>
    <scope>NUCLEOTIDE SEQUENCE [LARGE SCALE GENOMIC DNA]</scope>
    <source>
        <strain evidence="4 5">TBRC6557</strain>
    </source>
</reference>
<name>A0A7Y6IRY3_9ACTN</name>
<dbReference type="SMART" id="SM00271">
    <property type="entry name" value="DnaJ"/>
    <property type="match status" value="1"/>
</dbReference>
<dbReference type="PROSITE" id="PS50076">
    <property type="entry name" value="DNAJ_2"/>
    <property type="match status" value="1"/>
</dbReference>
<dbReference type="CDD" id="cd06257">
    <property type="entry name" value="DnaJ"/>
    <property type="match status" value="1"/>
</dbReference>
<evidence type="ECO:0000313" key="4">
    <source>
        <dbReference type="EMBL" id="NUW43312.1"/>
    </source>
</evidence>
<keyword evidence="2" id="KW-0812">Transmembrane</keyword>
<dbReference type="InterPro" id="IPR001623">
    <property type="entry name" value="DnaJ_domain"/>
</dbReference>
<protein>
    <submittedName>
        <fullName evidence="4">DnaJ domain-containing protein</fullName>
    </submittedName>
</protein>
<dbReference type="Proteomes" id="UP000546126">
    <property type="component" value="Unassembled WGS sequence"/>
</dbReference>
<keyword evidence="5" id="KW-1185">Reference proteome</keyword>
<feature type="compositionally biased region" description="Pro residues" evidence="1">
    <location>
        <begin position="182"/>
        <end position="194"/>
    </location>
</feature>
<dbReference type="EMBL" id="JABWGO010000006">
    <property type="protein sequence ID" value="NUW43312.1"/>
    <property type="molecule type" value="Genomic_DNA"/>
</dbReference>
<feature type="domain" description="J" evidence="3">
    <location>
        <begin position="12"/>
        <end position="78"/>
    </location>
</feature>